<proteinExistence type="inferred from homology"/>
<dbReference type="PROSITE" id="PS50893">
    <property type="entry name" value="ABC_TRANSPORTER_2"/>
    <property type="match status" value="2"/>
</dbReference>
<dbReference type="GO" id="GO:0016887">
    <property type="term" value="F:ATP hydrolysis activity"/>
    <property type="evidence" value="ECO:0007669"/>
    <property type="project" value="InterPro"/>
</dbReference>
<dbReference type="SUPFAM" id="SSF52540">
    <property type="entry name" value="P-loop containing nucleoside triphosphate hydrolases"/>
    <property type="match status" value="2"/>
</dbReference>
<dbReference type="Gene3D" id="3.40.50.300">
    <property type="entry name" value="P-loop containing nucleotide triphosphate hydrolases"/>
    <property type="match status" value="2"/>
</dbReference>
<evidence type="ECO:0000259" key="14">
    <source>
        <dbReference type="PROSITE" id="PS50929"/>
    </source>
</evidence>
<evidence type="ECO:0000256" key="9">
    <source>
        <dbReference type="ARBA" id="ARBA00023136"/>
    </source>
</evidence>
<evidence type="ECO:0000256" key="6">
    <source>
        <dbReference type="ARBA" id="ARBA00022741"/>
    </source>
</evidence>
<dbReference type="InterPro" id="IPR000388">
    <property type="entry name" value="ABCC8/9"/>
</dbReference>
<evidence type="ECO:0000259" key="13">
    <source>
        <dbReference type="PROSITE" id="PS50893"/>
    </source>
</evidence>
<sequence>MYILNHMYNKDWQWFCGSNNSDLLVDLSAEWIGNTCFINGLDVLPHLAFIIFSALALFLLGFCCKYRDLPKTNYLLCYPGHSVKWLVGILSLAVLAAAIGEGVLTDETYRVWHYSTRPHYYVPSAAAFVAMLMSLVYYHHMEKWQLPVMSVPLLCYWILALVGEVLRLVNLRQHNIANFTVLRFDVTVLMVIAYFVLLLNAMNLIRIKVLWPRNWKRVTEDLQNSNMRFLNDYVNIVSNATFWWMNFIFIKGYEKPLEQDDLGDIPERHRANFNHRKFKEAFDREKARAEKKGTRPSMFRIYFDAYWSVMLVSALLKIAADVLNLVGPLCIGALTSYVVTLSYPADSELLPPHYVTFSDFFANGFVLIVTMFVVLSIRVCIMNAHFKLSFMLSADIRAAIQSMIYTKALRLATFATTGGQMTMGQITNHMSADATNVMTMIQSMHFLWSAPFQIAIILIFLYFEIGFSALLGAALFIVVLPIQFKVAAIMVDKQKAILRCSDKRLKLTNELLQGIKLLKMYAWEELYSKAIEVVRKEEIRNLLYINLCLITSVSFTFGVPVLVTLVAFITFEPLSGQPLTPDITFSSLSLFNLIAIPLLVMPASVSSVVGSFVSSKRIIKFLLAPEVKGDRALPMDTEGKVQCKEKKGYSDSSRVVFRKLDEALSEPTVSIGAQADDSDDQSDDTERALMLSSISLSRGKDLPDASTSNSDQGIAIKITGGNFAWDPESTSPTLSDVNVQIPAGKLTMVIGAVGSGKSSLLASILNEMTTISGNVYINGEKGRIAFAAQRPWLMNASLRDNILFSSKMDNKRYHGVLGACALLPDIDILPAGDKTEIGEKGINLSGGQKQRVSVARAVYADSDIVILDDPLSALDVHVGRQLFEEGIMKQLVNNNKTVILVTHQLQYLSRADLILEMKDGTIAASGSLNDIIKADPEMYEEIKQVSAAGWDNDQAESAEEERSKLKRNVSLTSAEIAKGDGQLIEKEEMVRGSVSYKTYLYLLGSVGWGLILLVGVVGALQTSLSVTTNFWLSEWSEAGLSNETARTYTEYLVGYACLSVAAALSQALSTAIMILSFMVAAKRLHLRMLRNIIRAPMRFFDTTLVGQILNRFSNDIQMMDFRLPDTYNFFVISIMQIIASVVVVGVVMPIFLVFVIPIAIVYYILQRFYLATSRELQRLESISKSPVFAYFSESLGGLTTIRAYRCENRFYNTILARIDRNTAAFLYVQIGARWLAVRLDALGVLFVLLSTGSTLIGALSFGINPSLVGLSSAYSLQMSNFLNYLMRGRTQVEMQMNAVERIQFYSEVDREDYSGAEPSAGWPHSGEIRIDNVSVRYAEDLEGVLRNVSVYLKSGEKVGICGRTGSGKSSLTLALLRIIDIFEGQIFIDGMNIMSVPLTTLRSKISIIPQDPVLFTGPIRTNLDPERNVSDDEMWHALEIAQLKDVVSQLDGGLDAVVNEGGENFSVGQRQLFCLARAFLRKSRILIMDEATASVDMETDKTLQTVVATAFADRTVLTIAHRIATIRDADKIIVLDGGRMVEFGSPEELLADEDGFFTSLVGDD</sequence>
<feature type="transmembrane region" description="Helical" evidence="12">
    <location>
        <begin position="543"/>
        <end position="570"/>
    </location>
</feature>
<feature type="domain" description="ABC transporter" evidence="13">
    <location>
        <begin position="1328"/>
        <end position="1562"/>
    </location>
</feature>
<dbReference type="InterPro" id="IPR036640">
    <property type="entry name" value="ABC1_TM_sf"/>
</dbReference>
<dbReference type="RefSeq" id="XP_022102305.1">
    <property type="nucleotide sequence ID" value="XM_022246613.1"/>
</dbReference>
<feature type="transmembrane region" description="Helical" evidence="12">
    <location>
        <begin position="83"/>
        <end position="100"/>
    </location>
</feature>
<feature type="domain" description="ABC transmembrane type-1" evidence="14">
    <location>
        <begin position="311"/>
        <end position="610"/>
    </location>
</feature>
<dbReference type="InterPro" id="IPR017871">
    <property type="entry name" value="ABC_transporter-like_CS"/>
</dbReference>
<dbReference type="InterPro" id="IPR027417">
    <property type="entry name" value="P-loop_NTPase"/>
</dbReference>
<dbReference type="InterPro" id="IPR003593">
    <property type="entry name" value="AAA+_ATPase"/>
</dbReference>
<feature type="transmembrane region" description="Helical" evidence="12">
    <location>
        <begin position="120"/>
        <end position="139"/>
    </location>
</feature>
<dbReference type="PRINTS" id="PR01092">
    <property type="entry name" value="SULFNYLUREAR"/>
</dbReference>
<dbReference type="Pfam" id="PF00005">
    <property type="entry name" value="ABC_tran"/>
    <property type="match status" value="2"/>
</dbReference>
<feature type="transmembrane region" description="Helical" evidence="12">
    <location>
        <begin position="446"/>
        <end position="463"/>
    </location>
</feature>
<evidence type="ECO:0000256" key="2">
    <source>
        <dbReference type="ARBA" id="ARBA00009726"/>
    </source>
</evidence>
<dbReference type="GO" id="GO:0032991">
    <property type="term" value="C:protein-containing complex"/>
    <property type="evidence" value="ECO:0007669"/>
    <property type="project" value="UniProtKB-ARBA"/>
</dbReference>
<dbReference type="FunFam" id="1.20.1560.10:FF:000006">
    <property type="entry name" value="ATP-binding cassette, sub-family C (CFTR/MRP), member 9"/>
    <property type="match status" value="1"/>
</dbReference>
<keyword evidence="11" id="KW-0325">Glycoprotein</keyword>
<feature type="domain" description="ABC transporter" evidence="13">
    <location>
        <begin position="716"/>
        <end position="944"/>
    </location>
</feature>
<dbReference type="CDD" id="cd03250">
    <property type="entry name" value="ABCC_MRP_domain1"/>
    <property type="match status" value="1"/>
</dbReference>
<dbReference type="PANTHER" id="PTHR24223">
    <property type="entry name" value="ATP-BINDING CASSETTE SUB-FAMILY C"/>
    <property type="match status" value="1"/>
</dbReference>
<feature type="transmembrane region" description="Helical" evidence="12">
    <location>
        <begin position="1127"/>
        <end position="1144"/>
    </location>
</feature>
<evidence type="ECO:0000256" key="8">
    <source>
        <dbReference type="ARBA" id="ARBA00022989"/>
    </source>
</evidence>
<dbReference type="GO" id="GO:0140359">
    <property type="term" value="F:ABC-type transporter activity"/>
    <property type="evidence" value="ECO:0007669"/>
    <property type="project" value="InterPro"/>
</dbReference>
<feature type="transmembrane region" description="Helical" evidence="12">
    <location>
        <begin position="146"/>
        <end position="166"/>
    </location>
</feature>
<dbReference type="KEGG" id="aplc:110985533"/>
<dbReference type="OrthoDB" id="6500128at2759"/>
<protein>
    <submittedName>
        <fullName evidence="16">ATP-binding cassette sub-family C member 9-like isoform X1</fullName>
    </submittedName>
</protein>
<evidence type="ECO:0000256" key="12">
    <source>
        <dbReference type="SAM" id="Phobius"/>
    </source>
</evidence>
<comment type="similarity">
    <text evidence="2">Belongs to the ABC transporter superfamily. ABCC family. Conjugate transporter (TC 3.A.1.208) subfamily.</text>
</comment>
<dbReference type="InterPro" id="IPR003439">
    <property type="entry name" value="ABC_transporter-like_ATP-bd"/>
</dbReference>
<evidence type="ECO:0000256" key="11">
    <source>
        <dbReference type="ARBA" id="ARBA00023180"/>
    </source>
</evidence>
<dbReference type="GO" id="GO:0008281">
    <property type="term" value="F:sulfonylurea receptor activity"/>
    <property type="evidence" value="ECO:0007669"/>
    <property type="project" value="InterPro"/>
</dbReference>
<feature type="transmembrane region" description="Helical" evidence="12">
    <location>
        <begin position="1052"/>
        <end position="1080"/>
    </location>
</feature>
<evidence type="ECO:0000256" key="10">
    <source>
        <dbReference type="ARBA" id="ARBA00023170"/>
    </source>
</evidence>
<evidence type="ECO:0000256" key="7">
    <source>
        <dbReference type="ARBA" id="ARBA00022840"/>
    </source>
</evidence>
<keyword evidence="15" id="KW-1185">Reference proteome</keyword>
<dbReference type="PROSITE" id="PS50929">
    <property type="entry name" value="ABC_TM1F"/>
    <property type="match status" value="2"/>
</dbReference>
<feature type="transmembrane region" description="Helical" evidence="12">
    <location>
        <begin position="186"/>
        <end position="207"/>
    </location>
</feature>
<gene>
    <name evidence="16" type="primary">LOC110985533</name>
</gene>
<organism evidence="15 16">
    <name type="scientific">Acanthaster planci</name>
    <name type="common">Crown-of-thorns starfish</name>
    <dbReference type="NCBI Taxonomy" id="133434"/>
    <lineage>
        <taxon>Eukaryota</taxon>
        <taxon>Metazoa</taxon>
        <taxon>Echinodermata</taxon>
        <taxon>Eleutherozoa</taxon>
        <taxon>Asterozoa</taxon>
        <taxon>Asteroidea</taxon>
        <taxon>Valvatacea</taxon>
        <taxon>Valvatida</taxon>
        <taxon>Acanthasteridae</taxon>
        <taxon>Acanthaster</taxon>
    </lineage>
</organism>
<evidence type="ECO:0000256" key="1">
    <source>
        <dbReference type="ARBA" id="ARBA00004141"/>
    </source>
</evidence>
<feature type="transmembrane region" description="Helical" evidence="12">
    <location>
        <begin position="1241"/>
        <end position="1261"/>
    </location>
</feature>
<dbReference type="FunFam" id="1.20.1560.10:FF:000013">
    <property type="entry name" value="ABC transporter C family member 2"/>
    <property type="match status" value="1"/>
</dbReference>
<feature type="domain" description="ABC transmembrane type-1" evidence="14">
    <location>
        <begin position="1012"/>
        <end position="1294"/>
    </location>
</feature>
<evidence type="ECO:0000256" key="4">
    <source>
        <dbReference type="ARBA" id="ARBA00022692"/>
    </source>
</evidence>
<feature type="transmembrane region" description="Helical" evidence="12">
    <location>
        <begin position="469"/>
        <end position="491"/>
    </location>
</feature>
<dbReference type="Gene3D" id="1.20.1560.10">
    <property type="entry name" value="ABC transporter type 1, transmembrane domain"/>
    <property type="match status" value="2"/>
</dbReference>
<reference evidence="16" key="1">
    <citation type="submission" date="2025-08" db="UniProtKB">
        <authorList>
            <consortium name="RefSeq"/>
        </authorList>
    </citation>
    <scope>IDENTIFICATION</scope>
</reference>
<keyword evidence="6" id="KW-0547">Nucleotide-binding</keyword>
<dbReference type="PROSITE" id="PS00211">
    <property type="entry name" value="ABC_TRANSPORTER_1"/>
    <property type="match status" value="2"/>
</dbReference>
<dbReference type="InterPro" id="IPR011527">
    <property type="entry name" value="ABC1_TM_dom"/>
</dbReference>
<keyword evidence="5" id="KW-0677">Repeat</keyword>
<dbReference type="GO" id="GO:0005524">
    <property type="term" value="F:ATP binding"/>
    <property type="evidence" value="ECO:0007669"/>
    <property type="project" value="UniProtKB-KW"/>
</dbReference>
<feature type="transmembrane region" description="Helical" evidence="12">
    <location>
        <begin position="590"/>
        <end position="613"/>
    </location>
</feature>
<keyword evidence="9 12" id="KW-0472">Membrane</keyword>
<feature type="transmembrane region" description="Helical" evidence="12">
    <location>
        <begin position="999"/>
        <end position="1032"/>
    </location>
</feature>
<dbReference type="Pfam" id="PF00664">
    <property type="entry name" value="ABC_membrane"/>
    <property type="match status" value="2"/>
</dbReference>
<keyword evidence="8 12" id="KW-1133">Transmembrane helix</keyword>
<dbReference type="SUPFAM" id="SSF90123">
    <property type="entry name" value="ABC transporter transmembrane region"/>
    <property type="match status" value="2"/>
</dbReference>
<dbReference type="FunFam" id="3.40.50.300:FF:002366">
    <property type="entry name" value="Uncharacterized protein"/>
    <property type="match status" value="1"/>
</dbReference>
<feature type="transmembrane region" description="Helical" evidence="12">
    <location>
        <begin position="1150"/>
        <end position="1170"/>
    </location>
</feature>
<keyword evidence="10" id="KW-0675">Receptor</keyword>
<dbReference type="FunFam" id="3.40.50.300:FF:000163">
    <property type="entry name" value="Multidrug resistance-associated protein member 4"/>
    <property type="match status" value="1"/>
</dbReference>
<feature type="transmembrane region" description="Helical" evidence="12">
    <location>
        <begin position="360"/>
        <end position="381"/>
    </location>
</feature>
<dbReference type="CDD" id="cd03244">
    <property type="entry name" value="ABCC_MRP_domain2"/>
    <property type="match status" value="1"/>
</dbReference>
<keyword evidence="4 12" id="KW-0812">Transmembrane</keyword>
<dbReference type="SMART" id="SM00382">
    <property type="entry name" value="AAA"/>
    <property type="match status" value="2"/>
</dbReference>
<evidence type="ECO:0000313" key="16">
    <source>
        <dbReference type="RefSeq" id="XP_022102305.1"/>
    </source>
</evidence>
<evidence type="ECO:0000313" key="15">
    <source>
        <dbReference type="Proteomes" id="UP000694845"/>
    </source>
</evidence>
<dbReference type="InterPro" id="IPR050173">
    <property type="entry name" value="ABC_transporter_C-like"/>
</dbReference>
<dbReference type="Proteomes" id="UP000694845">
    <property type="component" value="Unplaced"/>
</dbReference>
<keyword evidence="3" id="KW-0813">Transport</keyword>
<dbReference type="GO" id="GO:0005886">
    <property type="term" value="C:plasma membrane"/>
    <property type="evidence" value="ECO:0007669"/>
    <property type="project" value="UniProtKB-ARBA"/>
</dbReference>
<evidence type="ECO:0000256" key="3">
    <source>
        <dbReference type="ARBA" id="ARBA00022448"/>
    </source>
</evidence>
<dbReference type="PANTHER" id="PTHR24223:SF461">
    <property type="entry name" value="ATP-BINDING CASSETTE SUB-FAMILY C MEMBER SUR"/>
    <property type="match status" value="1"/>
</dbReference>
<evidence type="ECO:0000256" key="5">
    <source>
        <dbReference type="ARBA" id="ARBA00022737"/>
    </source>
</evidence>
<keyword evidence="7" id="KW-0067">ATP-binding</keyword>
<feature type="transmembrane region" description="Helical" evidence="12">
    <location>
        <begin position="43"/>
        <end position="62"/>
    </location>
</feature>
<name>A0A8B7ZBV3_ACAPL</name>
<accession>A0A8B7ZBV3</accession>
<comment type="subcellular location">
    <subcellularLocation>
        <location evidence="1">Membrane</location>
        <topology evidence="1">Multi-pass membrane protein</topology>
    </subcellularLocation>
</comment>
<dbReference type="GeneID" id="110985533"/>
<dbReference type="GO" id="GO:0006813">
    <property type="term" value="P:potassium ion transport"/>
    <property type="evidence" value="ECO:0007669"/>
    <property type="project" value="InterPro"/>
</dbReference>